<reference evidence="2" key="1">
    <citation type="submission" date="2017-01" db="EMBL/GenBank/DDBJ databases">
        <authorList>
            <person name="Wang Y."/>
            <person name="White M."/>
            <person name="Kvist S."/>
            <person name="Moncalvo J.-M."/>
        </authorList>
    </citation>
    <scope>NUCLEOTIDE SEQUENCE [LARGE SCALE GENOMIC DNA]</scope>
    <source>
        <strain evidence="2">COL-18-3</strain>
    </source>
</reference>
<name>A0A1R1PD61_ZANCU</name>
<organism evidence="1 2">
    <name type="scientific">Zancudomyces culisetae</name>
    <name type="common">Gut fungus</name>
    <name type="synonym">Smittium culisetae</name>
    <dbReference type="NCBI Taxonomy" id="1213189"/>
    <lineage>
        <taxon>Eukaryota</taxon>
        <taxon>Fungi</taxon>
        <taxon>Fungi incertae sedis</taxon>
        <taxon>Zoopagomycota</taxon>
        <taxon>Kickxellomycotina</taxon>
        <taxon>Harpellomycetes</taxon>
        <taxon>Harpellales</taxon>
        <taxon>Legeriomycetaceae</taxon>
        <taxon>Zancudomyces</taxon>
    </lineage>
</organism>
<dbReference type="EMBL" id="LSSK01001762">
    <property type="protein sequence ID" value="OMH78849.1"/>
    <property type="molecule type" value="Genomic_DNA"/>
</dbReference>
<evidence type="ECO:0000313" key="1">
    <source>
        <dbReference type="EMBL" id="OMH78849.1"/>
    </source>
</evidence>
<proteinExistence type="predicted"/>
<dbReference type="AlphaFoldDB" id="A0A1R1PD61"/>
<keyword evidence="2" id="KW-1185">Reference proteome</keyword>
<protein>
    <submittedName>
        <fullName evidence="1">Uncharacterized protein</fullName>
    </submittedName>
</protein>
<feature type="non-terminal residue" evidence="1">
    <location>
        <position position="1"/>
    </location>
</feature>
<comment type="caution">
    <text evidence="1">The sequence shown here is derived from an EMBL/GenBank/DDBJ whole genome shotgun (WGS) entry which is preliminary data.</text>
</comment>
<sequence>SGYRRSTITASTSAANTCSIIRCFSLSPVRCRTSTTFSANSPQKLNVIGRTSSCGICIIPTSASNIPKNRSGCLTISLIHASPASVNIRHTPRILSTSPCTIASMFPAISCNLPFKYSIFKSSTSSRLSSISSPSSFPSLSLCSSRPLRSISFSMLLSYIYPHIASTATSITSSSSDLSPANANSISGV</sequence>
<accession>A0A1R1PD61</accession>
<evidence type="ECO:0000313" key="2">
    <source>
        <dbReference type="Proteomes" id="UP000188320"/>
    </source>
</evidence>
<gene>
    <name evidence="1" type="ORF">AX774_g7755</name>
</gene>
<dbReference type="Proteomes" id="UP000188320">
    <property type="component" value="Unassembled WGS sequence"/>
</dbReference>